<evidence type="ECO:0000313" key="3">
    <source>
        <dbReference type="Proteomes" id="UP001301769"/>
    </source>
</evidence>
<gene>
    <name evidence="2" type="ORF">QBC37DRAFT_150023</name>
</gene>
<keyword evidence="1" id="KW-1133">Transmembrane helix</keyword>
<comment type="caution">
    <text evidence="2">The sequence shown here is derived from an EMBL/GenBank/DDBJ whole genome shotgun (WGS) entry which is preliminary data.</text>
</comment>
<dbReference type="Proteomes" id="UP001301769">
    <property type="component" value="Unassembled WGS sequence"/>
</dbReference>
<organism evidence="2 3">
    <name type="scientific">Rhypophila decipiens</name>
    <dbReference type="NCBI Taxonomy" id="261697"/>
    <lineage>
        <taxon>Eukaryota</taxon>
        <taxon>Fungi</taxon>
        <taxon>Dikarya</taxon>
        <taxon>Ascomycota</taxon>
        <taxon>Pezizomycotina</taxon>
        <taxon>Sordariomycetes</taxon>
        <taxon>Sordariomycetidae</taxon>
        <taxon>Sordariales</taxon>
        <taxon>Naviculisporaceae</taxon>
        <taxon>Rhypophila</taxon>
    </lineage>
</organism>
<name>A0AAN6Y958_9PEZI</name>
<feature type="transmembrane region" description="Helical" evidence="1">
    <location>
        <begin position="104"/>
        <end position="124"/>
    </location>
</feature>
<protein>
    <submittedName>
        <fullName evidence="2">Uncharacterized protein</fullName>
    </submittedName>
</protein>
<keyword evidence="3" id="KW-1185">Reference proteome</keyword>
<reference evidence="2" key="2">
    <citation type="submission" date="2023-05" db="EMBL/GenBank/DDBJ databases">
        <authorList>
            <consortium name="Lawrence Berkeley National Laboratory"/>
            <person name="Steindorff A."/>
            <person name="Hensen N."/>
            <person name="Bonometti L."/>
            <person name="Westerberg I."/>
            <person name="Brannstrom I.O."/>
            <person name="Guillou S."/>
            <person name="Cros-Aarteil S."/>
            <person name="Calhoun S."/>
            <person name="Haridas S."/>
            <person name="Kuo A."/>
            <person name="Mondo S."/>
            <person name="Pangilinan J."/>
            <person name="Riley R."/>
            <person name="Labutti K."/>
            <person name="Andreopoulos B."/>
            <person name="Lipzen A."/>
            <person name="Chen C."/>
            <person name="Yanf M."/>
            <person name="Daum C."/>
            <person name="Ng V."/>
            <person name="Clum A."/>
            <person name="Ohm R."/>
            <person name="Martin F."/>
            <person name="Silar P."/>
            <person name="Natvig D."/>
            <person name="Lalanne C."/>
            <person name="Gautier V."/>
            <person name="Ament-Velasquez S.L."/>
            <person name="Kruys A."/>
            <person name="Hutchinson M.I."/>
            <person name="Powell A.J."/>
            <person name="Barry K."/>
            <person name="Miller A.N."/>
            <person name="Grigoriev I.V."/>
            <person name="Debuchy R."/>
            <person name="Gladieux P."/>
            <person name="Thoren M.H."/>
            <person name="Johannesson H."/>
        </authorList>
    </citation>
    <scope>NUCLEOTIDE SEQUENCE</scope>
    <source>
        <strain evidence="2">PSN293</strain>
    </source>
</reference>
<proteinExistence type="predicted"/>
<feature type="transmembrane region" description="Helical" evidence="1">
    <location>
        <begin position="6"/>
        <end position="32"/>
    </location>
</feature>
<dbReference type="AlphaFoldDB" id="A0AAN6Y958"/>
<keyword evidence="1" id="KW-0812">Transmembrane</keyword>
<accession>A0AAN6Y958</accession>
<sequence>MLAFGFWFVQSFVCFYHPWAFWVHLLGGLPVLQSSRSSTSPMESLGLATDVSDFRTLVYPVPFGHVPGLVRYTTALENYSLFLTLVDGNFLSIVWEIVCHFQPFRSAVGICFVVQNCLFLLIIYRLSFTIPPICLFRSHLFTIRLLTKIAGASQRILAINIFYFVYL</sequence>
<reference evidence="2" key="1">
    <citation type="journal article" date="2023" name="Mol. Phylogenet. Evol.">
        <title>Genome-scale phylogeny and comparative genomics of the fungal order Sordariales.</title>
        <authorList>
            <person name="Hensen N."/>
            <person name="Bonometti L."/>
            <person name="Westerberg I."/>
            <person name="Brannstrom I.O."/>
            <person name="Guillou S."/>
            <person name="Cros-Aarteil S."/>
            <person name="Calhoun S."/>
            <person name="Haridas S."/>
            <person name="Kuo A."/>
            <person name="Mondo S."/>
            <person name="Pangilinan J."/>
            <person name="Riley R."/>
            <person name="LaButti K."/>
            <person name="Andreopoulos B."/>
            <person name="Lipzen A."/>
            <person name="Chen C."/>
            <person name="Yan M."/>
            <person name="Daum C."/>
            <person name="Ng V."/>
            <person name="Clum A."/>
            <person name="Steindorff A."/>
            <person name="Ohm R.A."/>
            <person name="Martin F."/>
            <person name="Silar P."/>
            <person name="Natvig D.O."/>
            <person name="Lalanne C."/>
            <person name="Gautier V."/>
            <person name="Ament-Velasquez S.L."/>
            <person name="Kruys A."/>
            <person name="Hutchinson M.I."/>
            <person name="Powell A.J."/>
            <person name="Barry K."/>
            <person name="Miller A.N."/>
            <person name="Grigoriev I.V."/>
            <person name="Debuchy R."/>
            <person name="Gladieux P."/>
            <person name="Hiltunen Thoren M."/>
            <person name="Johannesson H."/>
        </authorList>
    </citation>
    <scope>NUCLEOTIDE SEQUENCE</scope>
    <source>
        <strain evidence="2">PSN293</strain>
    </source>
</reference>
<evidence type="ECO:0000256" key="1">
    <source>
        <dbReference type="SAM" id="Phobius"/>
    </source>
</evidence>
<feature type="transmembrane region" description="Helical" evidence="1">
    <location>
        <begin position="145"/>
        <end position="166"/>
    </location>
</feature>
<keyword evidence="1" id="KW-0472">Membrane</keyword>
<evidence type="ECO:0000313" key="2">
    <source>
        <dbReference type="EMBL" id="KAK4214466.1"/>
    </source>
</evidence>
<dbReference type="EMBL" id="MU858093">
    <property type="protein sequence ID" value="KAK4214466.1"/>
    <property type="molecule type" value="Genomic_DNA"/>
</dbReference>